<evidence type="ECO:0000313" key="3">
    <source>
        <dbReference type="EMBL" id="KAF2096749.1"/>
    </source>
</evidence>
<dbReference type="Proteomes" id="UP000799772">
    <property type="component" value="Unassembled WGS sequence"/>
</dbReference>
<dbReference type="AlphaFoldDB" id="A0A9P4I9W1"/>
<dbReference type="InterPro" id="IPR029063">
    <property type="entry name" value="SAM-dependent_MTases_sf"/>
</dbReference>
<proteinExistence type="predicted"/>
<evidence type="ECO:0000259" key="2">
    <source>
        <dbReference type="Pfam" id="PF13847"/>
    </source>
</evidence>
<sequence length="273" mass="30545">MAIKTQQTEPQPEGPQKTQMSDNMKGFFDTRSAAVHAAHLVPHIKPNMRILDVGCGYGSITIDFANLVPKGSVLGIDASDSMVKYAEEARSAGSISNMEVRKMNAMDLHELEDESFDAVHAHQVLLHVTDPVKALREMRRVLKPGGVLASRDMASLFLYPFSDDLKLVYNMYEKLADATGTNSWGGKRTHVWAHEAGFDLEKIEHTATNWAVTTRKEVRIWAESSEEGIPKAAFEAGCATEEEYDLMRTAWKEWAMRQDSWMGVLDGLILCRK</sequence>
<feature type="region of interest" description="Disordered" evidence="1">
    <location>
        <begin position="1"/>
        <end position="23"/>
    </location>
</feature>
<keyword evidence="4" id="KW-1185">Reference proteome</keyword>
<keyword evidence="3" id="KW-0489">Methyltransferase</keyword>
<gene>
    <name evidence="3" type="ORF">NA57DRAFT_78344</name>
</gene>
<accession>A0A9P4I9W1</accession>
<dbReference type="SUPFAM" id="SSF53335">
    <property type="entry name" value="S-adenosyl-L-methionine-dependent methyltransferases"/>
    <property type="match status" value="1"/>
</dbReference>
<name>A0A9P4I9W1_9PEZI</name>
<dbReference type="Gene3D" id="3.40.50.150">
    <property type="entry name" value="Vaccinia Virus protein VP39"/>
    <property type="match status" value="1"/>
</dbReference>
<feature type="compositionally biased region" description="Low complexity" evidence="1">
    <location>
        <begin position="1"/>
        <end position="19"/>
    </location>
</feature>
<protein>
    <submittedName>
        <fullName evidence="3">S-adenosyl-L-methionine-dependent methyltransferase</fullName>
    </submittedName>
</protein>
<dbReference type="GO" id="GO:0032259">
    <property type="term" value="P:methylation"/>
    <property type="evidence" value="ECO:0007669"/>
    <property type="project" value="UniProtKB-KW"/>
</dbReference>
<dbReference type="PANTHER" id="PTHR43861:SF1">
    <property type="entry name" value="TRANS-ACONITATE 2-METHYLTRANSFERASE"/>
    <property type="match status" value="1"/>
</dbReference>
<evidence type="ECO:0000313" key="4">
    <source>
        <dbReference type="Proteomes" id="UP000799772"/>
    </source>
</evidence>
<dbReference type="CDD" id="cd02440">
    <property type="entry name" value="AdoMet_MTases"/>
    <property type="match status" value="1"/>
</dbReference>
<keyword evidence="3" id="KW-0808">Transferase</keyword>
<comment type="caution">
    <text evidence="3">The sequence shown here is derived from an EMBL/GenBank/DDBJ whole genome shotgun (WGS) entry which is preliminary data.</text>
</comment>
<dbReference type="PANTHER" id="PTHR43861">
    <property type="entry name" value="TRANS-ACONITATE 2-METHYLTRANSFERASE-RELATED"/>
    <property type="match status" value="1"/>
</dbReference>
<reference evidence="3" key="1">
    <citation type="journal article" date="2020" name="Stud. Mycol.">
        <title>101 Dothideomycetes genomes: a test case for predicting lifestyles and emergence of pathogens.</title>
        <authorList>
            <person name="Haridas S."/>
            <person name="Albert R."/>
            <person name="Binder M."/>
            <person name="Bloem J."/>
            <person name="Labutti K."/>
            <person name="Salamov A."/>
            <person name="Andreopoulos B."/>
            <person name="Baker S."/>
            <person name="Barry K."/>
            <person name="Bills G."/>
            <person name="Bluhm B."/>
            <person name="Cannon C."/>
            <person name="Castanera R."/>
            <person name="Culley D."/>
            <person name="Daum C."/>
            <person name="Ezra D."/>
            <person name="Gonzalez J."/>
            <person name="Henrissat B."/>
            <person name="Kuo A."/>
            <person name="Liang C."/>
            <person name="Lipzen A."/>
            <person name="Lutzoni F."/>
            <person name="Magnuson J."/>
            <person name="Mondo S."/>
            <person name="Nolan M."/>
            <person name="Ohm R."/>
            <person name="Pangilinan J."/>
            <person name="Park H.-J."/>
            <person name="Ramirez L."/>
            <person name="Alfaro M."/>
            <person name="Sun H."/>
            <person name="Tritt A."/>
            <person name="Yoshinaga Y."/>
            <person name="Zwiers L.-H."/>
            <person name="Turgeon B."/>
            <person name="Goodwin S."/>
            <person name="Spatafora J."/>
            <person name="Crous P."/>
            <person name="Grigoriev I."/>
        </authorList>
    </citation>
    <scope>NUCLEOTIDE SEQUENCE</scope>
    <source>
        <strain evidence="3">CBS 133067</strain>
    </source>
</reference>
<organism evidence="3 4">
    <name type="scientific">Rhizodiscina lignyota</name>
    <dbReference type="NCBI Taxonomy" id="1504668"/>
    <lineage>
        <taxon>Eukaryota</taxon>
        <taxon>Fungi</taxon>
        <taxon>Dikarya</taxon>
        <taxon>Ascomycota</taxon>
        <taxon>Pezizomycotina</taxon>
        <taxon>Dothideomycetes</taxon>
        <taxon>Pleosporomycetidae</taxon>
        <taxon>Aulographales</taxon>
        <taxon>Rhizodiscinaceae</taxon>
        <taxon>Rhizodiscina</taxon>
    </lineage>
</organism>
<dbReference type="EMBL" id="ML978129">
    <property type="protein sequence ID" value="KAF2096749.1"/>
    <property type="molecule type" value="Genomic_DNA"/>
</dbReference>
<dbReference type="Pfam" id="PF13847">
    <property type="entry name" value="Methyltransf_31"/>
    <property type="match status" value="1"/>
</dbReference>
<dbReference type="OrthoDB" id="10017101at2759"/>
<dbReference type="GO" id="GO:0008168">
    <property type="term" value="F:methyltransferase activity"/>
    <property type="evidence" value="ECO:0007669"/>
    <property type="project" value="UniProtKB-KW"/>
</dbReference>
<dbReference type="InterPro" id="IPR025714">
    <property type="entry name" value="Methyltranfer_dom"/>
</dbReference>
<feature type="domain" description="Methyltransferase" evidence="2">
    <location>
        <begin position="44"/>
        <end position="173"/>
    </location>
</feature>
<evidence type="ECO:0000256" key="1">
    <source>
        <dbReference type="SAM" id="MobiDB-lite"/>
    </source>
</evidence>